<dbReference type="Proteomes" id="UP000008694">
    <property type="component" value="Unassembled WGS sequence"/>
</dbReference>
<organism evidence="2">
    <name type="scientific">Arabidopsis lyrata subsp. lyrata</name>
    <name type="common">Lyre-leaved rock-cress</name>
    <dbReference type="NCBI Taxonomy" id="81972"/>
    <lineage>
        <taxon>Eukaryota</taxon>
        <taxon>Viridiplantae</taxon>
        <taxon>Streptophyta</taxon>
        <taxon>Embryophyta</taxon>
        <taxon>Tracheophyta</taxon>
        <taxon>Spermatophyta</taxon>
        <taxon>Magnoliopsida</taxon>
        <taxon>eudicotyledons</taxon>
        <taxon>Gunneridae</taxon>
        <taxon>Pentapetalae</taxon>
        <taxon>rosids</taxon>
        <taxon>malvids</taxon>
        <taxon>Brassicales</taxon>
        <taxon>Brassicaceae</taxon>
        <taxon>Camelineae</taxon>
        <taxon>Arabidopsis</taxon>
    </lineage>
</organism>
<dbReference type="EMBL" id="GL348719">
    <property type="protein sequence ID" value="EFH44751.1"/>
    <property type="molecule type" value="Genomic_DNA"/>
</dbReference>
<dbReference type="HOGENOM" id="CLU_2213551_0_0_1"/>
<keyword evidence="2" id="KW-1185">Reference proteome</keyword>
<proteinExistence type="predicted"/>
<dbReference type="AlphaFoldDB" id="D7MI64"/>
<evidence type="ECO:0000313" key="2">
    <source>
        <dbReference type="Proteomes" id="UP000008694"/>
    </source>
</evidence>
<gene>
    <name evidence="1" type="ORF">ARALYDRAFT_659220</name>
</gene>
<evidence type="ECO:0000313" key="1">
    <source>
        <dbReference type="EMBL" id="EFH44751.1"/>
    </source>
</evidence>
<protein>
    <submittedName>
        <fullName evidence="1">Predicted protein</fullName>
    </submittedName>
</protein>
<name>D7MI64_ARALL</name>
<accession>D7MI64</accession>
<dbReference type="Gramene" id="Al_scaffold_0007_3275">
    <property type="protein sequence ID" value="Al_scaffold_0007_3275"/>
    <property type="gene ID" value="Al_scaffold_0007_3275"/>
</dbReference>
<reference evidence="2" key="1">
    <citation type="journal article" date="2011" name="Nat. Genet.">
        <title>The Arabidopsis lyrata genome sequence and the basis of rapid genome size change.</title>
        <authorList>
            <person name="Hu T.T."/>
            <person name="Pattyn P."/>
            <person name="Bakker E.G."/>
            <person name="Cao J."/>
            <person name="Cheng J.-F."/>
            <person name="Clark R.M."/>
            <person name="Fahlgren N."/>
            <person name="Fawcett J.A."/>
            <person name="Grimwood J."/>
            <person name="Gundlach H."/>
            <person name="Haberer G."/>
            <person name="Hollister J.D."/>
            <person name="Ossowski S."/>
            <person name="Ottilar R.P."/>
            <person name="Salamov A.A."/>
            <person name="Schneeberger K."/>
            <person name="Spannagl M."/>
            <person name="Wang X."/>
            <person name="Yang L."/>
            <person name="Nasrallah M.E."/>
            <person name="Bergelson J."/>
            <person name="Carrington J.C."/>
            <person name="Gaut B.S."/>
            <person name="Schmutz J."/>
            <person name="Mayer K.F.X."/>
            <person name="Van de Peer Y."/>
            <person name="Grigoriev I.V."/>
            <person name="Nordborg M."/>
            <person name="Weigel D."/>
            <person name="Guo Y.-L."/>
        </authorList>
    </citation>
    <scope>NUCLEOTIDE SEQUENCE [LARGE SCALE GENOMIC DNA]</scope>
    <source>
        <strain evidence="2">cv. MN47</strain>
    </source>
</reference>
<sequence>MGVTWYCDGSKEERITYGGLNFSCYMKSARHVVSYANIKNDLEERLMMKSRNNDDYSTMIDDYYELSAYVHLLKVQNQDLSPKRKASERATFSDTYKIPFRNVKMFS</sequence>